<dbReference type="InterPro" id="IPR036388">
    <property type="entry name" value="WH-like_DNA-bd_sf"/>
</dbReference>
<accession>B0VIR4</accession>
<dbReference type="InterPro" id="IPR011991">
    <property type="entry name" value="ArsR-like_HTH"/>
</dbReference>
<dbReference type="KEGG" id="caci:CLOAM0060"/>
<evidence type="ECO:0000256" key="1">
    <source>
        <dbReference type="ARBA" id="ARBA00022723"/>
    </source>
</evidence>
<organism evidence="2 3">
    <name type="scientific">Cloacimonas acidaminovorans (strain Evry)</name>
    <dbReference type="NCBI Taxonomy" id="459349"/>
    <lineage>
        <taxon>Bacteria</taxon>
        <taxon>Pseudomonadati</taxon>
        <taxon>Candidatus Cloacimonadota</taxon>
        <taxon>Candidatus Cloacimonadia</taxon>
        <taxon>Candidatus Cloacimonadales</taxon>
        <taxon>Candidatus Cloacimonadaceae</taxon>
        <taxon>Candidatus Cloacimonas</taxon>
    </lineage>
</organism>
<dbReference type="InterPro" id="IPR036390">
    <property type="entry name" value="WH_DNA-bd_sf"/>
</dbReference>
<keyword evidence="1" id="KW-0479">Metal-binding</keyword>
<dbReference type="PANTHER" id="PTHR34448:SF1">
    <property type="entry name" value="BLL6088 PROTEIN"/>
    <property type="match status" value="1"/>
</dbReference>
<dbReference type="Pfam" id="PF12840">
    <property type="entry name" value="HTH_20"/>
    <property type="match status" value="1"/>
</dbReference>
<dbReference type="OrthoDB" id="1691727at2"/>
<proteinExistence type="predicted"/>
<dbReference type="PANTHER" id="PTHR34448">
    <property type="entry name" value="AMINOPEPTIDASE"/>
    <property type="match status" value="1"/>
</dbReference>
<evidence type="ECO:0000313" key="3">
    <source>
        <dbReference type="Proteomes" id="UP000002019"/>
    </source>
</evidence>
<dbReference type="eggNOG" id="COG2309">
    <property type="taxonomic scope" value="Bacteria"/>
</dbReference>
<gene>
    <name evidence="2" type="ordered locus">CLOAM0060</name>
</gene>
<dbReference type="GO" id="GO:0046872">
    <property type="term" value="F:metal ion binding"/>
    <property type="evidence" value="ECO:0007669"/>
    <property type="project" value="UniProtKB-KW"/>
</dbReference>
<sequence length="455" mass="51334">MIQNLLLIRNQAQLKEMGSPLKYNILKELIKAPATCQQLATLFGCSKQKMHYNLTQMLSQGLLKVEDEANINNKEVYYRATARSYVLDLAIGLETSEKILDNRNIINSILEQEYRINLNNIADKLLDEALKLTKGMHLLITTGKFNLPLVEKLLVEAGKRGIYTTLIYQDLEQLQARAEQYSLIAFQADYENFNHKLKEADVYLNLNGESRIVEVTDPKKIQIRNRMLEKGRKIIKEKNICLAMMPSLLNDTLSEQAIESEVQFWRALDIDYQMLSDKTLALCRKFVNKNYVEIENKSAAFRFAINNIWAECGSFGKGEFQSPIINLPGGEILIIPKPGSMQGKIIGDRAYALGEEILHPEVEIVNNEITGFSAESNQQQLAKAIETGGKDGRKVALICLGTNDNIRGGNIDNALKHKSSGFISIYWGSNKDVGGDIAGNIEWFIQIENPQLNFL</sequence>
<dbReference type="Proteomes" id="UP000002019">
    <property type="component" value="Chromosome"/>
</dbReference>
<dbReference type="CDD" id="cd00090">
    <property type="entry name" value="HTH_ARSR"/>
    <property type="match status" value="1"/>
</dbReference>
<keyword evidence="3" id="KW-1185">Reference proteome</keyword>
<protein>
    <recommendedName>
        <fullName evidence="4">HTH arsR-type domain-containing protein</fullName>
    </recommendedName>
</protein>
<dbReference type="Gene3D" id="1.10.10.10">
    <property type="entry name" value="Winged helix-like DNA-binding domain superfamily/Winged helix DNA-binding domain"/>
    <property type="match status" value="1"/>
</dbReference>
<evidence type="ECO:0008006" key="4">
    <source>
        <dbReference type="Google" id="ProtNLM"/>
    </source>
</evidence>
<dbReference type="HOGENOM" id="CLU_600907_0_0_0"/>
<dbReference type="GO" id="GO:0006355">
    <property type="term" value="P:regulation of DNA-templated transcription"/>
    <property type="evidence" value="ECO:0007669"/>
    <property type="project" value="UniProtKB-ARBA"/>
</dbReference>
<dbReference type="STRING" id="459349.CLOAM0060"/>
<dbReference type="InterPro" id="IPR052170">
    <property type="entry name" value="M29_Exopeptidase"/>
</dbReference>
<dbReference type="eggNOG" id="COG0640">
    <property type="taxonomic scope" value="Bacteria"/>
</dbReference>
<dbReference type="RefSeq" id="WP_015423835.1">
    <property type="nucleotide sequence ID" value="NC_020449.1"/>
</dbReference>
<dbReference type="EMBL" id="CU466930">
    <property type="protein sequence ID" value="CAO79974.1"/>
    <property type="molecule type" value="Genomic_DNA"/>
</dbReference>
<name>B0VIR4_CLOAI</name>
<dbReference type="AlphaFoldDB" id="B0VIR4"/>
<dbReference type="Gene3D" id="3.40.1830.10">
    <property type="entry name" value="Thermophilic metalloprotease (M29)"/>
    <property type="match status" value="1"/>
</dbReference>
<dbReference type="SUPFAM" id="SSF46785">
    <property type="entry name" value="Winged helix' DNA-binding domain"/>
    <property type="match status" value="1"/>
</dbReference>
<evidence type="ECO:0000313" key="2">
    <source>
        <dbReference type="EMBL" id="CAO79974.1"/>
    </source>
</evidence>
<dbReference type="InterPro" id="IPR035097">
    <property type="entry name" value="M29_N-terminal"/>
</dbReference>
<reference evidence="2 3" key="1">
    <citation type="journal article" date="2008" name="J. Bacteriol.">
        <title>'Candidatus Cloacamonas acidaminovorans': genome sequence reconstruction provides a first glimpse of a new bacterial division.</title>
        <authorList>
            <person name="Pelletier E."/>
            <person name="Kreimeyer A."/>
            <person name="Bocs S."/>
            <person name="Rouy Z."/>
            <person name="Gyapay G."/>
            <person name="Chouari R."/>
            <person name="Riviere D."/>
            <person name="Ganesan A."/>
            <person name="Daegelen P."/>
            <person name="Sghir A."/>
            <person name="Cohen G.N."/>
            <person name="Medigue C."/>
            <person name="Weissenbach J."/>
            <person name="Le Paslier D."/>
        </authorList>
    </citation>
    <scope>NUCLEOTIDE SEQUENCE [LARGE SCALE GENOMIC DNA]</scope>
    <source>
        <strain evidence="3">Evry</strain>
    </source>
</reference>
<dbReference type="SUPFAM" id="SSF144052">
    <property type="entry name" value="Thermophilic metalloprotease-like"/>
    <property type="match status" value="1"/>
</dbReference>